<sequence>MGVDDQQVHGVGSDVEDTEAHAPSVAVPACTTRPFRAYWCDWDDRPTSVGDGVERSRVARIPAPERRAALIEAALRVVSRHGISQATTRAIVAEADMSLASFHYAFDSRDELIDELIATVVAREQAAVMPEVVPGQGLRDILEAGILRYFEHLKADPEHEQAMLELTQYALRSPERHPLALAQYARYVELAERSLELAANVADAAWRVPVSQAARVLVAFTDGLTLTWLVERDDDAARAVAAAAADALSRMADPR</sequence>
<proteinExistence type="predicted"/>
<dbReference type="PROSITE" id="PS50977">
    <property type="entry name" value="HTH_TETR_2"/>
    <property type="match status" value="1"/>
</dbReference>
<dbReference type="InterPro" id="IPR009057">
    <property type="entry name" value="Homeodomain-like_sf"/>
</dbReference>
<accession>A0A5S4UTI2</accession>
<dbReference type="SUPFAM" id="SSF48498">
    <property type="entry name" value="Tetracyclin repressor-like, C-terminal domain"/>
    <property type="match status" value="1"/>
</dbReference>
<dbReference type="Proteomes" id="UP000325243">
    <property type="component" value="Unassembled WGS sequence"/>
</dbReference>
<dbReference type="PANTHER" id="PTHR30055">
    <property type="entry name" value="HTH-TYPE TRANSCRIPTIONAL REGULATOR RUTR"/>
    <property type="match status" value="1"/>
</dbReference>
<feature type="domain" description="HTH tetR-type" evidence="7">
    <location>
        <begin position="64"/>
        <end position="124"/>
    </location>
</feature>
<dbReference type="AlphaFoldDB" id="A0A5S4UTI2"/>
<evidence type="ECO:0000256" key="6">
    <source>
        <dbReference type="SAM" id="MobiDB-lite"/>
    </source>
</evidence>
<dbReference type="Gene3D" id="1.10.357.10">
    <property type="entry name" value="Tetracycline Repressor, domain 2"/>
    <property type="match status" value="1"/>
</dbReference>
<keyword evidence="2" id="KW-0805">Transcription regulation</keyword>
<dbReference type="InterPro" id="IPR050109">
    <property type="entry name" value="HTH-type_TetR-like_transc_reg"/>
</dbReference>
<evidence type="ECO:0000256" key="4">
    <source>
        <dbReference type="ARBA" id="ARBA00023163"/>
    </source>
</evidence>
<keyword evidence="1" id="KW-0678">Repressor</keyword>
<dbReference type="GO" id="GO:0003700">
    <property type="term" value="F:DNA-binding transcription factor activity"/>
    <property type="evidence" value="ECO:0007669"/>
    <property type="project" value="TreeGrafter"/>
</dbReference>
<dbReference type="EMBL" id="VSSB01000002">
    <property type="protein sequence ID" value="TYL50294.1"/>
    <property type="molecule type" value="Genomic_DNA"/>
</dbReference>
<dbReference type="InterPro" id="IPR036271">
    <property type="entry name" value="Tet_transcr_reg_TetR-rel_C_sf"/>
</dbReference>
<evidence type="ECO:0000259" key="7">
    <source>
        <dbReference type="PROSITE" id="PS50977"/>
    </source>
</evidence>
<organism evidence="8 9">
    <name type="scientific">Agromyces mariniharenae</name>
    <dbReference type="NCBI Taxonomy" id="2604423"/>
    <lineage>
        <taxon>Bacteria</taxon>
        <taxon>Bacillati</taxon>
        <taxon>Actinomycetota</taxon>
        <taxon>Actinomycetes</taxon>
        <taxon>Micrococcales</taxon>
        <taxon>Microbacteriaceae</taxon>
        <taxon>Agromyces</taxon>
    </lineage>
</organism>
<dbReference type="GO" id="GO:0000976">
    <property type="term" value="F:transcription cis-regulatory region binding"/>
    <property type="evidence" value="ECO:0007669"/>
    <property type="project" value="TreeGrafter"/>
</dbReference>
<dbReference type="InterPro" id="IPR001647">
    <property type="entry name" value="HTH_TetR"/>
</dbReference>
<comment type="caution">
    <text evidence="8">The sequence shown here is derived from an EMBL/GenBank/DDBJ whole genome shotgun (WGS) entry which is preliminary data.</text>
</comment>
<dbReference type="InterPro" id="IPR039538">
    <property type="entry name" value="BetI_C"/>
</dbReference>
<keyword evidence="9" id="KW-1185">Reference proteome</keyword>
<evidence type="ECO:0000313" key="9">
    <source>
        <dbReference type="Proteomes" id="UP000325243"/>
    </source>
</evidence>
<evidence type="ECO:0000256" key="2">
    <source>
        <dbReference type="ARBA" id="ARBA00023015"/>
    </source>
</evidence>
<keyword evidence="4" id="KW-0804">Transcription</keyword>
<evidence type="ECO:0000313" key="8">
    <source>
        <dbReference type="EMBL" id="TYL50294.1"/>
    </source>
</evidence>
<feature type="region of interest" description="Disordered" evidence="6">
    <location>
        <begin position="1"/>
        <end position="22"/>
    </location>
</feature>
<evidence type="ECO:0000256" key="1">
    <source>
        <dbReference type="ARBA" id="ARBA00022491"/>
    </source>
</evidence>
<dbReference type="Pfam" id="PF00440">
    <property type="entry name" value="TetR_N"/>
    <property type="match status" value="1"/>
</dbReference>
<gene>
    <name evidence="8" type="ORF">FYC51_13815</name>
</gene>
<feature type="DNA-binding region" description="H-T-H motif" evidence="5">
    <location>
        <begin position="87"/>
        <end position="106"/>
    </location>
</feature>
<evidence type="ECO:0000256" key="3">
    <source>
        <dbReference type="ARBA" id="ARBA00023125"/>
    </source>
</evidence>
<evidence type="ECO:0000256" key="5">
    <source>
        <dbReference type="PROSITE-ProRule" id="PRU00335"/>
    </source>
</evidence>
<reference evidence="8 9" key="1">
    <citation type="submission" date="2019-08" db="EMBL/GenBank/DDBJ databases">
        <authorList>
            <person name="Hu J."/>
        </authorList>
    </citation>
    <scope>NUCLEOTIDE SEQUENCE [LARGE SCALE GENOMIC DNA]</scope>
    <source>
        <strain evidence="8 9">NEAU-184</strain>
    </source>
</reference>
<dbReference type="Pfam" id="PF13977">
    <property type="entry name" value="TetR_C_6"/>
    <property type="match status" value="1"/>
</dbReference>
<dbReference type="PANTHER" id="PTHR30055:SF231">
    <property type="entry name" value="TRANSCRIPTIONAL REGULATORY PROTEIN (PROBABLY DEOR-FAMILY)-RELATED"/>
    <property type="match status" value="1"/>
</dbReference>
<protein>
    <submittedName>
        <fullName evidence="8">TetR family transcriptional regulator</fullName>
    </submittedName>
</protein>
<dbReference type="SUPFAM" id="SSF46689">
    <property type="entry name" value="Homeodomain-like"/>
    <property type="match status" value="1"/>
</dbReference>
<name>A0A5S4UTI2_9MICO</name>
<keyword evidence="3 5" id="KW-0238">DNA-binding</keyword>